<proteinExistence type="predicted"/>
<evidence type="ECO:0000256" key="9">
    <source>
        <dbReference type="SAM" id="Phobius"/>
    </source>
</evidence>
<evidence type="ECO:0000256" key="5">
    <source>
        <dbReference type="ARBA" id="ARBA00022984"/>
    </source>
</evidence>
<dbReference type="InterPro" id="IPR011009">
    <property type="entry name" value="Kinase-like_dom_sf"/>
</dbReference>
<feature type="region of interest" description="Disordered" evidence="8">
    <location>
        <begin position="1183"/>
        <end position="1235"/>
    </location>
</feature>
<keyword evidence="2" id="KW-1003">Cell membrane</keyword>
<feature type="transmembrane region" description="Helical" evidence="9">
    <location>
        <begin position="244"/>
        <end position="261"/>
    </location>
</feature>
<feature type="transmembrane region" description="Helical" evidence="9">
    <location>
        <begin position="56"/>
        <end position="75"/>
    </location>
</feature>
<feature type="transmembrane region" description="Helical" evidence="9">
    <location>
        <begin position="294"/>
        <end position="316"/>
    </location>
</feature>
<feature type="transmembrane region" description="Helical" evidence="9">
    <location>
        <begin position="514"/>
        <end position="536"/>
    </location>
</feature>
<dbReference type="InterPro" id="IPR051050">
    <property type="entry name" value="Lipid_II_flippase_MurJ/MviN"/>
</dbReference>
<feature type="compositionally biased region" description="Basic and acidic residues" evidence="8">
    <location>
        <begin position="620"/>
        <end position="644"/>
    </location>
</feature>
<dbReference type="InterPro" id="IPR004268">
    <property type="entry name" value="MurJ"/>
</dbReference>
<dbReference type="PANTHER" id="PTHR47019">
    <property type="entry name" value="LIPID II FLIPPASE MURJ"/>
    <property type="match status" value="1"/>
</dbReference>
<feature type="transmembrane region" description="Helical" evidence="9">
    <location>
        <begin position="477"/>
        <end position="502"/>
    </location>
</feature>
<name>A0A430FNX5_9BIFI</name>
<evidence type="ECO:0000256" key="7">
    <source>
        <dbReference type="ARBA" id="ARBA00023136"/>
    </source>
</evidence>
<evidence type="ECO:0000256" key="2">
    <source>
        <dbReference type="ARBA" id="ARBA00022475"/>
    </source>
</evidence>
<feature type="compositionally biased region" description="Basic and acidic residues" evidence="8">
    <location>
        <begin position="1135"/>
        <end position="1149"/>
    </location>
</feature>
<keyword evidence="11" id="KW-1185">Reference proteome</keyword>
<evidence type="ECO:0000256" key="8">
    <source>
        <dbReference type="SAM" id="MobiDB-lite"/>
    </source>
</evidence>
<dbReference type="RefSeq" id="WP_241218910.1">
    <property type="nucleotide sequence ID" value="NZ_QXGM01000003.1"/>
</dbReference>
<feature type="transmembrane region" description="Helical" evidence="9">
    <location>
        <begin position="433"/>
        <end position="456"/>
    </location>
</feature>
<dbReference type="Gene3D" id="1.10.510.10">
    <property type="entry name" value="Transferase(Phosphotransferase) domain 1"/>
    <property type="match status" value="1"/>
</dbReference>
<comment type="subcellular location">
    <subcellularLocation>
        <location evidence="1">Cell membrane</location>
        <topology evidence="1">Multi-pass membrane protein</topology>
    </subcellularLocation>
</comment>
<feature type="transmembrane region" description="Helical" evidence="9">
    <location>
        <begin position="124"/>
        <end position="147"/>
    </location>
</feature>
<sequence length="1342" mass="144184">MSAEASSLGRNSLIMASGTAASRITGQLRTILLAAAMGTTGIAANAYQAGSMIPQVIFTLVSGGIFNAVLVPQIVRTLKHEDAERRLNALISFAIVLLGVVTVVMMAATPLLSRIYVNGSESMIALTNAFTLWCMPQIFFYGLYTVLGQILAAKNHFATYAWSSVGANVISCVGFIAFIALFGHTNEESMAFWTADKVALTAGAWTIGVGFQALILFVPLIHIGVRYRWHWDIHGIGLRSMGPVAAWSLLIVVIDQIANVLCTRMTTAAPHVAEQTMHMNQLDVAGNATYQNAYTIYMLPYSLIAVSVATAVFPLISNAVAEKNIQEARTQLSQSLRNVGVLMFFFTAAFLVMPLPITRALLPSVPVPQALLITGPLMALALALPMASAYLIIQRTFYAFEDGRSPFLFMALNLTIQLSTMYIGRALLPPTHWVTVLGLSGSIGYILSFIPLVFMLRRRFEGNLDGRRIMLTYGKALLAMAASIVVGLSLTRPIYALLGIHIADGKGTMGWFKAIFACCLFGIVMLVVYVAMLWVMRCDEMMGVASMLMRRLGLAKNAPASTAEINDQIEEEGELNGTQQQVPDMPVLLTEPLEPVENNENEDDSTRGTSATTGSLDSRISTEQHEPNSDARSPRTFGRSEETMTPHLGDTVLNRYTLVSPLREEPGLIVWKASDRVLSQDCQLFIVSNATVLPATNAIAGFLARTRDPRFTPVLQLQHADRIAVVVTQLDPGISISEYVRKADAPLSYEGMRTIIAETGNALRYLHRQGLNHTGISTDTVRLTRNGVQIADAPVSSALADTSGSLPGITPEQLSVNQLADVLYGMLTREPSVPGAERSLDKLPADCPDEFVAICKRGLNLSDDGTPTVPLLTLAELTLLLGTHKPWHALTRTDLRVASRDGVGSIVCASLKPAQLSELIALPDNLASSKPLPKLDFGATPLPDPAEIAARKQAQQKAAAASADNSFRSLWATSKAIMGGARGTDDTSDDVQPQDATEMFSAFDEDAPESFAPMQQANLTTPMDVSALRHGNKNTSGNGLAALANNTGNFHVINNENNVEITGQNNLIPDELKSNNIEQTRTISSAGIDVNTANAQKPRSSASNSAVNRGLTMADVAGGAPTALPPSFAPKSRMKSADLDAPKPTEDRQKKRRRNILIAVAAIVLVAILGLTIRALATGTSPFNSTGGGSNPWPTWNSNDVPFGSRSGADVPTPPEPQQTQSPQPSQSAEPENTTAYPVASQRFLDRPNGQQGYGYYLKLDGSHKVSKVVITIKSSGGHGQLIVNSPGNPTQGQHVADFTFADGGTTEVKLDKPVDTQEVMLWVPIDSLPGGQLYIESMKVF</sequence>
<feature type="transmembrane region" description="Helical" evidence="9">
    <location>
        <begin position="336"/>
        <end position="357"/>
    </location>
</feature>
<feature type="compositionally biased region" description="Low complexity" evidence="8">
    <location>
        <begin position="1218"/>
        <end position="1232"/>
    </location>
</feature>
<feature type="transmembrane region" description="Helical" evidence="9">
    <location>
        <begin position="87"/>
        <end position="112"/>
    </location>
</feature>
<comment type="caution">
    <text evidence="10">The sequence shown here is derived from an EMBL/GenBank/DDBJ whole genome shotgun (WGS) entry which is preliminary data.</text>
</comment>
<feature type="transmembrane region" description="Helical" evidence="9">
    <location>
        <begin position="31"/>
        <end position="50"/>
    </location>
</feature>
<organism evidence="10 11">
    <name type="scientific">Bifidobacterium dolichotidis</name>
    <dbReference type="NCBI Taxonomy" id="2306976"/>
    <lineage>
        <taxon>Bacteria</taxon>
        <taxon>Bacillati</taxon>
        <taxon>Actinomycetota</taxon>
        <taxon>Actinomycetes</taxon>
        <taxon>Bifidobacteriales</taxon>
        <taxon>Bifidobacteriaceae</taxon>
        <taxon>Bifidobacterium</taxon>
    </lineage>
</organism>
<evidence type="ECO:0000256" key="4">
    <source>
        <dbReference type="ARBA" id="ARBA00022960"/>
    </source>
</evidence>
<feature type="transmembrane region" description="Helical" evidence="9">
    <location>
        <begin position="369"/>
        <end position="393"/>
    </location>
</feature>
<dbReference type="CDD" id="cd13123">
    <property type="entry name" value="MATE_MurJ_like"/>
    <property type="match status" value="1"/>
</dbReference>
<dbReference type="GO" id="GO:0015648">
    <property type="term" value="F:lipid-linked peptidoglycan transporter activity"/>
    <property type="evidence" value="ECO:0007669"/>
    <property type="project" value="TreeGrafter"/>
</dbReference>
<dbReference type="GO" id="GO:0005886">
    <property type="term" value="C:plasma membrane"/>
    <property type="evidence" value="ECO:0007669"/>
    <property type="project" value="UniProtKB-SubCell"/>
</dbReference>
<dbReference type="PANTHER" id="PTHR47019:SF1">
    <property type="entry name" value="LIPID II FLIPPASE MURJ"/>
    <property type="match status" value="1"/>
</dbReference>
<evidence type="ECO:0000256" key="6">
    <source>
        <dbReference type="ARBA" id="ARBA00022989"/>
    </source>
</evidence>
<feature type="transmembrane region" description="Helical" evidence="9">
    <location>
        <begin position="1156"/>
        <end position="1177"/>
    </location>
</feature>
<dbReference type="SUPFAM" id="SSF56112">
    <property type="entry name" value="Protein kinase-like (PK-like)"/>
    <property type="match status" value="1"/>
</dbReference>
<keyword evidence="4" id="KW-0133">Cell shape</keyword>
<feature type="transmembrane region" description="Helical" evidence="9">
    <location>
        <begin position="159"/>
        <end position="182"/>
    </location>
</feature>
<keyword evidence="6 9" id="KW-1133">Transmembrane helix</keyword>
<feature type="transmembrane region" description="Helical" evidence="9">
    <location>
        <begin position="202"/>
        <end position="223"/>
    </location>
</feature>
<dbReference type="GO" id="GO:0008360">
    <property type="term" value="P:regulation of cell shape"/>
    <property type="evidence" value="ECO:0007669"/>
    <property type="project" value="UniProtKB-KW"/>
</dbReference>
<keyword evidence="7 9" id="KW-0472">Membrane</keyword>
<dbReference type="EMBL" id="QXGM01000003">
    <property type="protein sequence ID" value="RSX54526.1"/>
    <property type="molecule type" value="Genomic_DNA"/>
</dbReference>
<reference evidence="10 11" key="1">
    <citation type="submission" date="2018-09" db="EMBL/GenBank/DDBJ databases">
        <title>Characterization of the phylogenetic diversity of five novel species belonging to the genus Bifidobacterium.</title>
        <authorList>
            <person name="Lugli G.A."/>
            <person name="Duranti S."/>
            <person name="Milani C."/>
        </authorList>
    </citation>
    <scope>NUCLEOTIDE SEQUENCE [LARGE SCALE GENOMIC DNA]</scope>
    <source>
        <strain evidence="10 11">2036B</strain>
    </source>
</reference>
<dbReference type="GO" id="GO:0009252">
    <property type="term" value="P:peptidoglycan biosynthetic process"/>
    <property type="evidence" value="ECO:0007669"/>
    <property type="project" value="UniProtKB-KW"/>
</dbReference>
<keyword evidence="5" id="KW-0573">Peptidoglycan synthesis</keyword>
<dbReference type="Proteomes" id="UP000287609">
    <property type="component" value="Unassembled WGS sequence"/>
</dbReference>
<evidence type="ECO:0000256" key="3">
    <source>
        <dbReference type="ARBA" id="ARBA00022692"/>
    </source>
</evidence>
<accession>A0A430FNX5</accession>
<feature type="transmembrane region" description="Helical" evidence="9">
    <location>
        <begin position="405"/>
        <end position="427"/>
    </location>
</feature>
<feature type="region of interest" description="Disordered" evidence="8">
    <location>
        <begin position="1117"/>
        <end position="1150"/>
    </location>
</feature>
<feature type="region of interest" description="Disordered" evidence="8">
    <location>
        <begin position="596"/>
        <end position="648"/>
    </location>
</feature>
<dbReference type="GO" id="GO:0034204">
    <property type="term" value="P:lipid translocation"/>
    <property type="evidence" value="ECO:0007669"/>
    <property type="project" value="TreeGrafter"/>
</dbReference>
<dbReference type="Pfam" id="PF03023">
    <property type="entry name" value="MurJ"/>
    <property type="match status" value="1"/>
</dbReference>
<gene>
    <name evidence="10" type="ORF">D2E26_1326</name>
</gene>
<evidence type="ECO:0000313" key="10">
    <source>
        <dbReference type="EMBL" id="RSX54526.1"/>
    </source>
</evidence>
<protein>
    <submittedName>
        <fullName evidence="10">MviN-like protein</fullName>
    </submittedName>
</protein>
<feature type="compositionally biased region" description="Polar residues" evidence="8">
    <location>
        <begin position="607"/>
        <end position="619"/>
    </location>
</feature>
<keyword evidence="3 9" id="KW-0812">Transmembrane</keyword>
<evidence type="ECO:0000313" key="11">
    <source>
        <dbReference type="Proteomes" id="UP000287609"/>
    </source>
</evidence>
<evidence type="ECO:0000256" key="1">
    <source>
        <dbReference type="ARBA" id="ARBA00004651"/>
    </source>
</evidence>